<dbReference type="InterPro" id="IPR020588">
    <property type="entry name" value="RecA_ATP-bd"/>
</dbReference>
<keyword evidence="4" id="KW-0067">ATP-binding</keyword>
<dbReference type="GO" id="GO:0007131">
    <property type="term" value="P:reciprocal meiotic recombination"/>
    <property type="evidence" value="ECO:0007669"/>
    <property type="project" value="TreeGrafter"/>
</dbReference>
<dbReference type="OrthoDB" id="5957327at2759"/>
<dbReference type="GO" id="GO:0140664">
    <property type="term" value="F:ATP-dependent DNA damage sensor activity"/>
    <property type="evidence" value="ECO:0007669"/>
    <property type="project" value="InterPro"/>
</dbReference>
<protein>
    <recommendedName>
        <fullName evidence="8">RecA family profile 1 domain-containing protein</fullName>
    </recommendedName>
</protein>
<reference evidence="9 10" key="1">
    <citation type="submission" date="2015-01" db="EMBL/GenBank/DDBJ databases">
        <title>The Genome Sequence of Fonsecaea multimorphosa CBS 102226.</title>
        <authorList>
            <consortium name="The Broad Institute Genomics Platform"/>
            <person name="Cuomo C."/>
            <person name="de Hoog S."/>
            <person name="Gorbushina A."/>
            <person name="Stielow B."/>
            <person name="Teixiera M."/>
            <person name="Abouelleil A."/>
            <person name="Chapman S.B."/>
            <person name="Priest M."/>
            <person name="Young S.K."/>
            <person name="Wortman J."/>
            <person name="Nusbaum C."/>
            <person name="Birren B."/>
        </authorList>
    </citation>
    <scope>NUCLEOTIDE SEQUENCE [LARGE SCALE GENOMIC DNA]</scope>
    <source>
        <strain evidence="9 10">CBS 102226</strain>
    </source>
</reference>
<dbReference type="GO" id="GO:0005657">
    <property type="term" value="C:replication fork"/>
    <property type="evidence" value="ECO:0007669"/>
    <property type="project" value="TreeGrafter"/>
</dbReference>
<sequence length="470" mass="51374">MPDRETDIHNFSTSPSQHRLPTVSAIDALRNISAKFKGISCSLPALDAILANGRSNGLSIATTGIQRGHVTEVYGPPGVGKTTFGLQAAVNAIRSSHEDSHVLWVDTGSPFTKERLDDLMRSYTVPADTDLPSSPPEPVEAELLLDDKFTHLNAYTLPRLLTVFLHPPHSFPSSKTCLIVIDDLSNLLLGSFSRNPRNLKASAPAGVKEKFEKQALSKRFQVIENLGAAMSKMAALKNIAVLVLTNATTSLRSRHRAALKAAMASHAWDSAVHTRIMLYRDFADDGQVINISGTQSLGLRYAEVQRMAWKDLCTNPVPFAILSKGIRQLSPAISPGQAQVDTDSSDAVEIFNTDKEDNLPLLPAELSQRSQGDMPAQSKKRKITEIADSEDEIEENGIEMPSDFDEPELPRMDLVPLALMDEMILETHETALLRRDRYARIRGSEDEIPAPSSDLAEEADAASPPEEVSP</sequence>
<dbReference type="RefSeq" id="XP_016628769.1">
    <property type="nucleotide sequence ID" value="XM_016780186.1"/>
</dbReference>
<dbReference type="GO" id="GO:0033063">
    <property type="term" value="C:Rad51B-Rad51C-Rad51D-XRCC2 complex"/>
    <property type="evidence" value="ECO:0007669"/>
    <property type="project" value="TreeGrafter"/>
</dbReference>
<keyword evidence="6" id="KW-0539">Nucleus</keyword>
<feature type="region of interest" description="Disordered" evidence="7">
    <location>
        <begin position="444"/>
        <end position="470"/>
    </location>
</feature>
<dbReference type="GO" id="GO:0033065">
    <property type="term" value="C:Rad51C-XRCC3 complex"/>
    <property type="evidence" value="ECO:0007669"/>
    <property type="project" value="TreeGrafter"/>
</dbReference>
<evidence type="ECO:0000313" key="10">
    <source>
        <dbReference type="Proteomes" id="UP000053411"/>
    </source>
</evidence>
<proteinExistence type="predicted"/>
<evidence type="ECO:0000256" key="6">
    <source>
        <dbReference type="ARBA" id="ARBA00023242"/>
    </source>
</evidence>
<keyword evidence="10" id="KW-1185">Reference proteome</keyword>
<dbReference type="GO" id="GO:0005524">
    <property type="term" value="F:ATP binding"/>
    <property type="evidence" value="ECO:0007669"/>
    <property type="project" value="UniProtKB-KW"/>
</dbReference>
<evidence type="ECO:0000256" key="7">
    <source>
        <dbReference type="SAM" id="MobiDB-lite"/>
    </source>
</evidence>
<keyword evidence="2" id="KW-0547">Nucleotide-binding</keyword>
<dbReference type="VEuPathDB" id="FungiDB:Z520_09692"/>
<feature type="domain" description="RecA family profile 1" evidence="8">
    <location>
        <begin position="35"/>
        <end position="248"/>
    </location>
</feature>
<dbReference type="PROSITE" id="PS50162">
    <property type="entry name" value="RECA_2"/>
    <property type="match status" value="1"/>
</dbReference>
<dbReference type="SMART" id="SM00382">
    <property type="entry name" value="AAA"/>
    <property type="match status" value="1"/>
</dbReference>
<dbReference type="PANTHER" id="PTHR46239:SF1">
    <property type="entry name" value="DNA REPAIR PROTEIN RAD51 HOMOLOG 3"/>
    <property type="match status" value="1"/>
</dbReference>
<name>A0A0D2IBX2_9EURO</name>
<dbReference type="GO" id="GO:0000400">
    <property type="term" value="F:four-way junction DNA binding"/>
    <property type="evidence" value="ECO:0007669"/>
    <property type="project" value="TreeGrafter"/>
</dbReference>
<evidence type="ECO:0000256" key="3">
    <source>
        <dbReference type="ARBA" id="ARBA00022763"/>
    </source>
</evidence>
<evidence type="ECO:0000256" key="5">
    <source>
        <dbReference type="ARBA" id="ARBA00023204"/>
    </source>
</evidence>
<evidence type="ECO:0000256" key="4">
    <source>
        <dbReference type="ARBA" id="ARBA00022840"/>
    </source>
</evidence>
<keyword evidence="3" id="KW-0227">DNA damage</keyword>
<organism evidence="9 10">
    <name type="scientific">Fonsecaea multimorphosa CBS 102226</name>
    <dbReference type="NCBI Taxonomy" id="1442371"/>
    <lineage>
        <taxon>Eukaryota</taxon>
        <taxon>Fungi</taxon>
        <taxon>Dikarya</taxon>
        <taxon>Ascomycota</taxon>
        <taxon>Pezizomycotina</taxon>
        <taxon>Eurotiomycetes</taxon>
        <taxon>Chaetothyriomycetidae</taxon>
        <taxon>Chaetothyriales</taxon>
        <taxon>Herpotrichiellaceae</taxon>
        <taxon>Fonsecaea</taxon>
    </lineage>
</organism>
<dbReference type="InterPro" id="IPR027417">
    <property type="entry name" value="P-loop_NTPase"/>
</dbReference>
<dbReference type="GeneID" id="27715438"/>
<dbReference type="Gene3D" id="3.40.50.300">
    <property type="entry name" value="P-loop containing nucleotide triphosphate hydrolases"/>
    <property type="match status" value="1"/>
</dbReference>
<keyword evidence="5" id="KW-0234">DNA repair</keyword>
<evidence type="ECO:0000256" key="1">
    <source>
        <dbReference type="ARBA" id="ARBA00004123"/>
    </source>
</evidence>
<evidence type="ECO:0000313" key="9">
    <source>
        <dbReference type="EMBL" id="KIX94646.1"/>
    </source>
</evidence>
<evidence type="ECO:0000259" key="8">
    <source>
        <dbReference type="PROSITE" id="PS50162"/>
    </source>
</evidence>
<gene>
    <name evidence="9" type="ORF">Z520_09692</name>
</gene>
<evidence type="ECO:0000256" key="2">
    <source>
        <dbReference type="ARBA" id="ARBA00022741"/>
    </source>
</evidence>
<comment type="subcellular location">
    <subcellularLocation>
        <location evidence="1">Nucleus</location>
    </subcellularLocation>
</comment>
<dbReference type="STRING" id="1442371.A0A0D2IBX2"/>
<dbReference type="GO" id="GO:0008821">
    <property type="term" value="F:crossover junction DNA endonuclease activity"/>
    <property type="evidence" value="ECO:0007669"/>
    <property type="project" value="TreeGrafter"/>
</dbReference>
<dbReference type="Proteomes" id="UP000053411">
    <property type="component" value="Unassembled WGS sequence"/>
</dbReference>
<accession>A0A0D2IBX2</accession>
<dbReference type="InterPro" id="IPR052093">
    <property type="entry name" value="HR_Repair_Mediator"/>
</dbReference>
<dbReference type="PANTHER" id="PTHR46239">
    <property type="entry name" value="DNA REPAIR PROTEIN RAD51 HOMOLOG 3 RAD51C"/>
    <property type="match status" value="1"/>
</dbReference>
<dbReference type="EMBL" id="KN848086">
    <property type="protein sequence ID" value="KIX94646.1"/>
    <property type="molecule type" value="Genomic_DNA"/>
</dbReference>
<dbReference type="InterPro" id="IPR003593">
    <property type="entry name" value="AAA+_ATPase"/>
</dbReference>
<dbReference type="SUPFAM" id="SSF52540">
    <property type="entry name" value="P-loop containing nucleoside triphosphate hydrolases"/>
    <property type="match status" value="1"/>
</dbReference>
<dbReference type="GO" id="GO:0000707">
    <property type="term" value="P:meiotic DNA recombinase assembly"/>
    <property type="evidence" value="ECO:0007669"/>
    <property type="project" value="TreeGrafter"/>
</dbReference>
<dbReference type="AlphaFoldDB" id="A0A0D2IBX2"/>
<feature type="compositionally biased region" description="Low complexity" evidence="7">
    <location>
        <begin position="461"/>
        <end position="470"/>
    </location>
</feature>